<accession>A0A974CPU6</accession>
<sequence length="61" mass="6525">MHVAMGYCTNANLQHCLLNVPIYRTMGCTQDLSRPVQSTGIGSYISAALGLDLCGLSTYLS</sequence>
<gene>
    <name evidence="1" type="ORF">XELAEV_18032363mg</name>
</gene>
<evidence type="ECO:0000313" key="2">
    <source>
        <dbReference type="Proteomes" id="UP000694892"/>
    </source>
</evidence>
<dbReference type="Proteomes" id="UP000694892">
    <property type="component" value="Chromosome 6L"/>
</dbReference>
<proteinExistence type="predicted"/>
<protein>
    <submittedName>
        <fullName evidence="1">Uncharacterized protein</fullName>
    </submittedName>
</protein>
<reference evidence="2" key="1">
    <citation type="journal article" date="2016" name="Nature">
        <title>Genome evolution in the allotetraploid frog Xenopus laevis.</title>
        <authorList>
            <person name="Session A.M."/>
            <person name="Uno Y."/>
            <person name="Kwon T."/>
            <person name="Chapman J.A."/>
            <person name="Toyoda A."/>
            <person name="Takahashi S."/>
            <person name="Fukui A."/>
            <person name="Hikosaka A."/>
            <person name="Suzuki A."/>
            <person name="Kondo M."/>
            <person name="van Heeringen S.J."/>
            <person name="Quigley I."/>
            <person name="Heinz S."/>
            <person name="Ogino H."/>
            <person name="Ochi H."/>
            <person name="Hellsten U."/>
            <person name="Lyons J.B."/>
            <person name="Simakov O."/>
            <person name="Putnam N."/>
            <person name="Stites J."/>
            <person name="Kuroki Y."/>
            <person name="Tanaka T."/>
            <person name="Michiue T."/>
            <person name="Watanabe M."/>
            <person name="Bogdanovic O."/>
            <person name="Lister R."/>
            <person name="Georgiou G."/>
            <person name="Paranjpe S.S."/>
            <person name="van Kruijsbergen I."/>
            <person name="Shu S."/>
            <person name="Carlson J."/>
            <person name="Kinoshita T."/>
            <person name="Ohta Y."/>
            <person name="Mawaribuchi S."/>
            <person name="Jenkins J."/>
            <person name="Grimwood J."/>
            <person name="Schmutz J."/>
            <person name="Mitros T."/>
            <person name="Mozaffari S.V."/>
            <person name="Suzuki Y."/>
            <person name="Haramoto Y."/>
            <person name="Yamamoto T.S."/>
            <person name="Takagi C."/>
            <person name="Heald R."/>
            <person name="Miller K."/>
            <person name="Haudenschild C."/>
            <person name="Kitzman J."/>
            <person name="Nakayama T."/>
            <person name="Izutsu Y."/>
            <person name="Robert J."/>
            <person name="Fortriede J."/>
            <person name="Burns K."/>
            <person name="Lotay V."/>
            <person name="Karimi K."/>
            <person name="Yasuoka Y."/>
            <person name="Dichmann D.S."/>
            <person name="Flajnik M.F."/>
            <person name="Houston D.W."/>
            <person name="Shendure J."/>
            <person name="DuPasquier L."/>
            <person name="Vize P.D."/>
            <person name="Zorn A.M."/>
            <person name="Ito M."/>
            <person name="Marcotte E.M."/>
            <person name="Wallingford J.B."/>
            <person name="Ito Y."/>
            <person name="Asashima M."/>
            <person name="Ueno N."/>
            <person name="Matsuda Y."/>
            <person name="Veenstra G.J."/>
            <person name="Fujiyama A."/>
            <person name="Harland R.M."/>
            <person name="Taira M."/>
            <person name="Rokhsar D.S."/>
        </authorList>
    </citation>
    <scope>NUCLEOTIDE SEQUENCE [LARGE SCALE GENOMIC DNA]</scope>
    <source>
        <strain evidence="2">J</strain>
    </source>
</reference>
<evidence type="ECO:0000313" key="1">
    <source>
        <dbReference type="EMBL" id="OCT77167.1"/>
    </source>
</evidence>
<name>A0A974CPU6_XENLA</name>
<dbReference type="AlphaFoldDB" id="A0A974CPU6"/>
<organism evidence="1 2">
    <name type="scientific">Xenopus laevis</name>
    <name type="common">African clawed frog</name>
    <dbReference type="NCBI Taxonomy" id="8355"/>
    <lineage>
        <taxon>Eukaryota</taxon>
        <taxon>Metazoa</taxon>
        <taxon>Chordata</taxon>
        <taxon>Craniata</taxon>
        <taxon>Vertebrata</taxon>
        <taxon>Euteleostomi</taxon>
        <taxon>Amphibia</taxon>
        <taxon>Batrachia</taxon>
        <taxon>Anura</taxon>
        <taxon>Pipoidea</taxon>
        <taxon>Pipidae</taxon>
        <taxon>Xenopodinae</taxon>
        <taxon>Xenopus</taxon>
        <taxon>Xenopus</taxon>
    </lineage>
</organism>
<dbReference type="EMBL" id="CM004476">
    <property type="protein sequence ID" value="OCT77167.1"/>
    <property type="molecule type" value="Genomic_DNA"/>
</dbReference>